<evidence type="ECO:0000313" key="3">
    <source>
        <dbReference type="Proteomes" id="UP000320042"/>
    </source>
</evidence>
<feature type="transmembrane region" description="Helical" evidence="1">
    <location>
        <begin position="36"/>
        <end position="55"/>
    </location>
</feature>
<dbReference type="EMBL" id="VOEJ01000003">
    <property type="protein sequence ID" value="TWR29688.1"/>
    <property type="molecule type" value="Genomic_DNA"/>
</dbReference>
<dbReference type="AlphaFoldDB" id="A0A563UEB0"/>
<dbReference type="Proteomes" id="UP000320042">
    <property type="component" value="Unassembled WGS sequence"/>
</dbReference>
<dbReference type="OrthoDB" id="129082at2"/>
<organism evidence="2 3">
    <name type="scientific">Mucilaginibacter pallidiroseus</name>
    <dbReference type="NCBI Taxonomy" id="2599295"/>
    <lineage>
        <taxon>Bacteria</taxon>
        <taxon>Pseudomonadati</taxon>
        <taxon>Bacteroidota</taxon>
        <taxon>Sphingobacteriia</taxon>
        <taxon>Sphingobacteriales</taxon>
        <taxon>Sphingobacteriaceae</taxon>
        <taxon>Mucilaginibacter</taxon>
    </lineage>
</organism>
<keyword evidence="1" id="KW-1133">Transmembrane helix</keyword>
<sequence length="123" mass="14056">MKLIGPKLHGIIDYIMIVFLFAAPTLYTMPTHSMPLVYSIATAFLLLTVLTNYSFGVFKSIPLRVHGIIELVLSIVLIILAFTFFKYDDRARPFYLSFGVFLFIIAIFSDYSRKRDVLKAPIL</sequence>
<dbReference type="RefSeq" id="WP_146381243.1">
    <property type="nucleotide sequence ID" value="NZ_VOEJ01000003.1"/>
</dbReference>
<keyword evidence="3" id="KW-1185">Reference proteome</keyword>
<feature type="transmembrane region" description="Helical" evidence="1">
    <location>
        <begin position="12"/>
        <end position="30"/>
    </location>
</feature>
<evidence type="ECO:0000313" key="2">
    <source>
        <dbReference type="EMBL" id="TWR29688.1"/>
    </source>
</evidence>
<proteinExistence type="predicted"/>
<name>A0A563UEB0_9SPHI</name>
<protein>
    <submittedName>
        <fullName evidence="2">Uncharacterized protein</fullName>
    </submittedName>
</protein>
<keyword evidence="1" id="KW-0812">Transmembrane</keyword>
<reference evidence="2 3" key="1">
    <citation type="submission" date="2019-07" db="EMBL/GenBank/DDBJ databases">
        <authorList>
            <person name="Kim J."/>
        </authorList>
    </citation>
    <scope>NUCLEOTIDE SEQUENCE [LARGE SCALE GENOMIC DNA]</scope>
    <source>
        <strain evidence="3">dk17</strain>
    </source>
</reference>
<gene>
    <name evidence="2" type="ORF">FPZ43_07450</name>
</gene>
<feature type="transmembrane region" description="Helical" evidence="1">
    <location>
        <begin position="67"/>
        <end position="87"/>
    </location>
</feature>
<keyword evidence="1" id="KW-0472">Membrane</keyword>
<accession>A0A563UEB0</accession>
<feature type="transmembrane region" description="Helical" evidence="1">
    <location>
        <begin position="93"/>
        <end position="111"/>
    </location>
</feature>
<evidence type="ECO:0000256" key="1">
    <source>
        <dbReference type="SAM" id="Phobius"/>
    </source>
</evidence>
<comment type="caution">
    <text evidence="2">The sequence shown here is derived from an EMBL/GenBank/DDBJ whole genome shotgun (WGS) entry which is preliminary data.</text>
</comment>